<accession>A0A920C6D9</accession>
<keyword evidence="1" id="KW-1133">Transmembrane helix</keyword>
<keyword evidence="1" id="KW-0812">Transmembrane</keyword>
<dbReference type="RefSeq" id="WP_212921154.1">
    <property type="nucleotide sequence ID" value="NZ_BORP01000004.1"/>
</dbReference>
<sequence>MSAKGPIVVRIDGHKKKINSAKGDDGRKKMETLAHTEAAAAEESSDRIHTFAREYDKSLMISKSKTKKQSTFSMFKPILIAIISALAIGSIMGFVMLKIIVNFDNELNPTPGNVLPAEDDDSKENKKADSVELSSFTLDALSAYVLQGGVYSESANAETELGKYTDLGYAPIIWQRDNQFYLLVNIADSKVSLQEDALSLANNNIEVYVKEWQISESKLELTEEEYNWITIFQKDWNNALKHGGINKETWKKLIDDAPNKTEHLTSFTASLREVLKQEGKGTGTLLMEMASAYEDWLQSGKIKLEE</sequence>
<feature type="transmembrane region" description="Helical" evidence="1">
    <location>
        <begin position="78"/>
        <end position="101"/>
    </location>
</feature>
<protein>
    <submittedName>
        <fullName evidence="2">Uncharacterized protein</fullName>
    </submittedName>
</protein>
<name>A0A920C6D9_9BACI</name>
<evidence type="ECO:0000313" key="3">
    <source>
        <dbReference type="Proteomes" id="UP000676917"/>
    </source>
</evidence>
<evidence type="ECO:0000313" key="2">
    <source>
        <dbReference type="EMBL" id="GIO27685.1"/>
    </source>
</evidence>
<dbReference type="EMBL" id="BORP01000004">
    <property type="protein sequence ID" value="GIO27685.1"/>
    <property type="molecule type" value="Genomic_DNA"/>
</dbReference>
<reference evidence="2" key="1">
    <citation type="submission" date="2021-03" db="EMBL/GenBank/DDBJ databases">
        <title>Antimicrobial resistance genes in bacteria isolated from Japanese honey, and their potential for conferring macrolide and lincosamide resistance in the American foulbrood pathogen Paenibacillus larvae.</title>
        <authorList>
            <person name="Okamoto M."/>
            <person name="Kumagai M."/>
            <person name="Kanamori H."/>
            <person name="Takamatsu D."/>
        </authorList>
    </citation>
    <scope>NUCLEOTIDE SEQUENCE</scope>
    <source>
        <strain evidence="2">J43TS3</strain>
    </source>
</reference>
<dbReference type="AlphaFoldDB" id="A0A920C6D9"/>
<keyword evidence="3" id="KW-1185">Reference proteome</keyword>
<proteinExistence type="predicted"/>
<dbReference type="Proteomes" id="UP000676917">
    <property type="component" value="Unassembled WGS sequence"/>
</dbReference>
<comment type="caution">
    <text evidence="2">The sequence shown here is derived from an EMBL/GenBank/DDBJ whole genome shotgun (WGS) entry which is preliminary data.</text>
</comment>
<keyword evidence="1" id="KW-0472">Membrane</keyword>
<evidence type="ECO:0000256" key="1">
    <source>
        <dbReference type="SAM" id="Phobius"/>
    </source>
</evidence>
<gene>
    <name evidence="2" type="ORF">J43TS3_22960</name>
</gene>
<organism evidence="2 3">
    <name type="scientific">Ornithinibacillus bavariensis</name>
    <dbReference type="NCBI Taxonomy" id="545502"/>
    <lineage>
        <taxon>Bacteria</taxon>
        <taxon>Bacillati</taxon>
        <taxon>Bacillota</taxon>
        <taxon>Bacilli</taxon>
        <taxon>Bacillales</taxon>
        <taxon>Bacillaceae</taxon>
        <taxon>Ornithinibacillus</taxon>
    </lineage>
</organism>